<dbReference type="Proteomes" id="UP000237966">
    <property type="component" value="Unassembled WGS sequence"/>
</dbReference>
<dbReference type="EMBL" id="PSWU01000012">
    <property type="protein sequence ID" value="PPI14466.1"/>
    <property type="molecule type" value="Genomic_DNA"/>
</dbReference>
<comment type="caution">
    <text evidence="1">The sequence shown here is derived from an EMBL/GenBank/DDBJ whole genome shotgun (WGS) entry which is preliminary data.</text>
</comment>
<gene>
    <name evidence="1" type="ORF">C5C51_07805</name>
</gene>
<dbReference type="OrthoDB" id="3782133at2"/>
<organism evidence="1 2">
    <name type="scientific">Rathayibacter toxicus</name>
    <dbReference type="NCBI Taxonomy" id="145458"/>
    <lineage>
        <taxon>Bacteria</taxon>
        <taxon>Bacillati</taxon>
        <taxon>Actinomycetota</taxon>
        <taxon>Actinomycetes</taxon>
        <taxon>Micrococcales</taxon>
        <taxon>Microbacteriaceae</taxon>
        <taxon>Rathayibacter</taxon>
    </lineage>
</organism>
<proteinExistence type="predicted"/>
<evidence type="ECO:0000313" key="1">
    <source>
        <dbReference type="EMBL" id="PPI14466.1"/>
    </source>
</evidence>
<sequence length="310" mass="35182">MRTMPSSAESEAGPPFRTMNLDTAVQLCHALVVSVGERLRVRTLFIKGPAAQLQGIRLPKLSADTDVLVREDGLSTLISALAEHGWVIRPEDPDKKYLQPHSVTMYSPNWPCDIDLHFRFPGIEADWDEAFDFLWARRETVELAHQRLSVPRSGDHLAILLLNELRNVDTSSEFPHLRQRALERADDVLDFVGGTGSAAPLRPVLELMPQSAGLIYPRPSTNWRWHTRTTSDSARRIIAIVYSPWREKPALIWHSIFAPVEVVRITDLYADGSPRSLVVKNVQRWSRALHNLVATAREVVRYFSSRPPQY</sequence>
<accession>A0A2S5Y670</accession>
<evidence type="ECO:0008006" key="3">
    <source>
        <dbReference type="Google" id="ProtNLM"/>
    </source>
</evidence>
<name>A0A2S5Y670_9MICO</name>
<dbReference type="AlphaFoldDB" id="A0A2S5Y670"/>
<reference evidence="1 2" key="1">
    <citation type="submission" date="2018-02" db="EMBL/GenBank/DDBJ databases">
        <title>Bacteriophage NCPPB3778 and a type I-E CRISPR drive the evolution of the US Biological Select Agent, Rathayibacter toxicus.</title>
        <authorList>
            <person name="Davis E.W.II."/>
            <person name="Tabima J.F."/>
            <person name="Weisberg A.J."/>
            <person name="Lopes L.D."/>
            <person name="Wiseman M.S."/>
            <person name="Wiseman M.S."/>
            <person name="Pupko T."/>
            <person name="Belcher M.S."/>
            <person name="Sechler A.J."/>
            <person name="Tancos M.A."/>
            <person name="Schroeder B.K."/>
            <person name="Murray T.D."/>
            <person name="Luster D.G."/>
            <person name="Schneider W.L."/>
            <person name="Rogers E."/>
            <person name="Andreote F.D."/>
            <person name="Grunwald N.J."/>
            <person name="Putnam M.L."/>
            <person name="Chang J.H."/>
        </authorList>
    </citation>
    <scope>NUCLEOTIDE SEQUENCE [LARGE SCALE GENOMIC DNA]</scope>
    <source>
        <strain evidence="1 2">FH99</strain>
    </source>
</reference>
<protein>
    <recommendedName>
        <fullName evidence="3">Nucleotidyltransferase family protein</fullName>
    </recommendedName>
</protein>
<evidence type="ECO:0000313" key="2">
    <source>
        <dbReference type="Proteomes" id="UP000237966"/>
    </source>
</evidence>